<dbReference type="EMBL" id="CP133623">
    <property type="protein sequence ID" value="WMV58079.1"/>
    <property type="molecule type" value="Genomic_DNA"/>
</dbReference>
<dbReference type="Proteomes" id="UP001234989">
    <property type="component" value="Chromosome 12"/>
</dbReference>
<reference evidence="2" key="1">
    <citation type="submission" date="2023-08" db="EMBL/GenBank/DDBJ databases">
        <title>A de novo genome assembly of Solanum verrucosum Schlechtendal, a Mexican diploid species geographically isolated from the other diploid A-genome species in potato relatives.</title>
        <authorList>
            <person name="Hosaka K."/>
        </authorList>
    </citation>
    <scope>NUCLEOTIDE SEQUENCE</scope>
    <source>
        <tissue evidence="2">Young leaves</tissue>
    </source>
</reference>
<feature type="region of interest" description="Disordered" evidence="1">
    <location>
        <begin position="1"/>
        <end position="34"/>
    </location>
</feature>
<evidence type="ECO:0000313" key="3">
    <source>
        <dbReference type="Proteomes" id="UP001234989"/>
    </source>
</evidence>
<proteinExistence type="predicted"/>
<dbReference type="AlphaFoldDB" id="A0AAF0V6K2"/>
<sequence length="34" mass="3564">MYLGSKRSGTIPWDNPKGPRGGPQPLAKQVANAA</sequence>
<evidence type="ECO:0000256" key="1">
    <source>
        <dbReference type="SAM" id="MobiDB-lite"/>
    </source>
</evidence>
<organism evidence="2 3">
    <name type="scientific">Solanum verrucosum</name>
    <dbReference type="NCBI Taxonomy" id="315347"/>
    <lineage>
        <taxon>Eukaryota</taxon>
        <taxon>Viridiplantae</taxon>
        <taxon>Streptophyta</taxon>
        <taxon>Embryophyta</taxon>
        <taxon>Tracheophyta</taxon>
        <taxon>Spermatophyta</taxon>
        <taxon>Magnoliopsida</taxon>
        <taxon>eudicotyledons</taxon>
        <taxon>Gunneridae</taxon>
        <taxon>Pentapetalae</taxon>
        <taxon>asterids</taxon>
        <taxon>lamiids</taxon>
        <taxon>Solanales</taxon>
        <taxon>Solanaceae</taxon>
        <taxon>Solanoideae</taxon>
        <taxon>Solaneae</taxon>
        <taxon>Solanum</taxon>
    </lineage>
</organism>
<gene>
    <name evidence="2" type="ORF">MTR67_051464</name>
</gene>
<keyword evidence="3" id="KW-1185">Reference proteome</keyword>
<name>A0AAF0V6K2_SOLVR</name>
<evidence type="ECO:0000313" key="2">
    <source>
        <dbReference type="EMBL" id="WMV58079.1"/>
    </source>
</evidence>
<protein>
    <submittedName>
        <fullName evidence="2">Uncharacterized protein</fullName>
    </submittedName>
</protein>
<accession>A0AAF0V6K2</accession>